<dbReference type="SMART" id="SM00860">
    <property type="entry name" value="SMI1_KNR4"/>
    <property type="match status" value="1"/>
</dbReference>
<gene>
    <name evidence="2" type="ORF">CRYO30217_01780</name>
</gene>
<proteinExistence type="predicted"/>
<dbReference type="RefSeq" id="WP_258541967.1">
    <property type="nucleotide sequence ID" value="NZ_OU015584.1"/>
</dbReference>
<protein>
    <recommendedName>
        <fullName evidence="1">Knr4/Smi1-like domain-containing protein</fullName>
    </recommendedName>
</protein>
<dbReference type="AlphaFoldDB" id="A0A916JN00"/>
<dbReference type="KEGG" id="ptan:CRYO30217_01780"/>
<dbReference type="Pfam" id="PF09346">
    <property type="entry name" value="SMI1_KNR4"/>
    <property type="match status" value="1"/>
</dbReference>
<dbReference type="InterPro" id="IPR037883">
    <property type="entry name" value="Knr4/Smi1-like_sf"/>
</dbReference>
<keyword evidence="3" id="KW-1185">Reference proteome</keyword>
<feature type="domain" description="Knr4/Smi1-like" evidence="1">
    <location>
        <begin position="11"/>
        <end position="128"/>
    </location>
</feature>
<reference evidence="2" key="1">
    <citation type="submission" date="2021-04" db="EMBL/GenBank/DDBJ databases">
        <authorList>
            <person name="Rodrigo-Torres L."/>
            <person name="Arahal R. D."/>
            <person name="Lucena T."/>
        </authorList>
    </citation>
    <scope>NUCLEOTIDE SEQUENCE</scope>
    <source>
        <strain evidence="2">AS29M-1</strain>
    </source>
</reference>
<evidence type="ECO:0000313" key="3">
    <source>
        <dbReference type="Proteomes" id="UP000683507"/>
    </source>
</evidence>
<evidence type="ECO:0000313" key="2">
    <source>
        <dbReference type="EMBL" id="CAG5081991.1"/>
    </source>
</evidence>
<dbReference type="Proteomes" id="UP000683507">
    <property type="component" value="Chromosome"/>
</dbReference>
<dbReference type="SUPFAM" id="SSF160631">
    <property type="entry name" value="SMI1/KNR4-like"/>
    <property type="match status" value="1"/>
</dbReference>
<dbReference type="InterPro" id="IPR018958">
    <property type="entry name" value="Knr4/Smi1-like_dom"/>
</dbReference>
<organism evidence="2 3">
    <name type="scientific">Parvicella tangerina</name>
    <dbReference type="NCBI Taxonomy" id="2829795"/>
    <lineage>
        <taxon>Bacteria</taxon>
        <taxon>Pseudomonadati</taxon>
        <taxon>Bacteroidota</taxon>
        <taxon>Flavobacteriia</taxon>
        <taxon>Flavobacteriales</taxon>
        <taxon>Parvicellaceae</taxon>
        <taxon>Parvicella</taxon>
    </lineage>
</organism>
<accession>A0A916JN00</accession>
<name>A0A916JN00_9FLAO</name>
<dbReference type="Gene3D" id="3.40.1580.10">
    <property type="entry name" value="SMI1/KNR4-like"/>
    <property type="match status" value="1"/>
</dbReference>
<evidence type="ECO:0000259" key="1">
    <source>
        <dbReference type="SMART" id="SM00860"/>
    </source>
</evidence>
<sequence>MITFSEPHNSPITASEYDEFIQHFKLDLPDLYRQIMLTSNGGFPEKPCFGETSIYFTPIKHEDFNMYQLFEASGIDYLAMGLYPFCDGDGDISYCIGLDSEKHQKIYSIDETAVYQLVAESLEDFIDQLEEEENDQTDTLVTSNAFKKKKPYLKRLFERLFRS</sequence>
<dbReference type="EMBL" id="OU015584">
    <property type="protein sequence ID" value="CAG5081991.1"/>
    <property type="molecule type" value="Genomic_DNA"/>
</dbReference>